<dbReference type="InterPro" id="IPR052159">
    <property type="entry name" value="Competence_DNA_uptake"/>
</dbReference>
<protein>
    <submittedName>
        <fullName evidence="3">MBL fold metallo-hydrolase</fullName>
    </submittedName>
</protein>
<accession>A0ABT5XPQ2</accession>
<keyword evidence="1" id="KW-0732">Signal</keyword>
<sequence length="424" mass="48083">MHFNLNKIGLLLISILMASISNGQTEQLPPWQLGYLDIHHINTGRGDAAFMVFPDGTTMLVDAGDMSETHERTTSSRNAKLVPNRSKTAPEWIVDYIDQFLPKKQERRLDYALITHYHDDHFGEVDSLRKIAPGGYQLTGIMEVGTLIPIKKLIDRGFDFPLDLKDGKVQSQERFSNDKYGLIPTLKEYWKFIDYQSEKVGLKNEALKVGSANQIVLRHHPKDFPEFLVQNIASNGNIWTGFDDSFHSLFKKGEFHGENPLSNAIRIDFGKFNYYTGGDIAGIDGLGQTDINALESHVAPVVGAVDVATLNHHGNRDSQNPFYVRTIRPRVWIQQNWTADHPGEEVLRRILSKQLYPGDRDIFSTIMLQGTKDVIGGRLDQYKSQNGHIVVRVYDNGDTYKVYVLNDASEEREILTEHGPYKAR</sequence>
<feature type="signal peptide" evidence="1">
    <location>
        <begin position="1"/>
        <end position="23"/>
    </location>
</feature>
<dbReference type="InterPro" id="IPR036866">
    <property type="entry name" value="RibonucZ/Hydroxyglut_hydro"/>
</dbReference>
<dbReference type="Proteomes" id="UP001217083">
    <property type="component" value="Unassembled WGS sequence"/>
</dbReference>
<gene>
    <name evidence="3" type="ORF">PY091_11690</name>
</gene>
<keyword evidence="4" id="KW-1185">Reference proteome</keyword>
<dbReference type="Gene3D" id="3.60.15.10">
    <property type="entry name" value="Ribonuclease Z/Hydroxyacylglutathione hydrolase-like"/>
    <property type="match status" value="1"/>
</dbReference>
<dbReference type="PANTHER" id="PTHR30619:SF1">
    <property type="entry name" value="RECOMBINATION PROTEIN 2"/>
    <property type="match status" value="1"/>
</dbReference>
<evidence type="ECO:0000256" key="1">
    <source>
        <dbReference type="SAM" id="SignalP"/>
    </source>
</evidence>
<dbReference type="PANTHER" id="PTHR30619">
    <property type="entry name" value="DNA INTERNALIZATION/COMPETENCE PROTEIN COMEC/REC2"/>
    <property type="match status" value="1"/>
</dbReference>
<comment type="caution">
    <text evidence="3">The sequence shown here is derived from an EMBL/GenBank/DDBJ whole genome shotgun (WGS) entry which is preliminary data.</text>
</comment>
<proteinExistence type="predicted"/>
<dbReference type="InterPro" id="IPR001279">
    <property type="entry name" value="Metallo-B-lactamas"/>
</dbReference>
<dbReference type="RefSeq" id="WP_275649837.1">
    <property type="nucleotide sequence ID" value="NZ_JARFVA010000003.1"/>
</dbReference>
<name>A0ABT5XPQ2_9FLAO</name>
<feature type="domain" description="Metallo-beta-lactamase" evidence="2">
    <location>
        <begin position="75"/>
        <end position="131"/>
    </location>
</feature>
<evidence type="ECO:0000313" key="3">
    <source>
        <dbReference type="EMBL" id="MDF0707881.1"/>
    </source>
</evidence>
<dbReference type="EMBL" id="JARFVA010000003">
    <property type="protein sequence ID" value="MDF0707881.1"/>
    <property type="molecule type" value="Genomic_DNA"/>
</dbReference>
<evidence type="ECO:0000259" key="2">
    <source>
        <dbReference type="Pfam" id="PF00753"/>
    </source>
</evidence>
<organism evidence="3 4">
    <name type="scientific">Flagellimonas okinawensis</name>
    <dbReference type="NCBI Taxonomy" id="3031324"/>
    <lineage>
        <taxon>Bacteria</taxon>
        <taxon>Pseudomonadati</taxon>
        <taxon>Bacteroidota</taxon>
        <taxon>Flavobacteriia</taxon>
        <taxon>Flavobacteriales</taxon>
        <taxon>Flavobacteriaceae</taxon>
        <taxon>Flagellimonas</taxon>
    </lineage>
</organism>
<feature type="chain" id="PRO_5045254352" evidence="1">
    <location>
        <begin position="24"/>
        <end position="424"/>
    </location>
</feature>
<dbReference type="Pfam" id="PF00753">
    <property type="entry name" value="Lactamase_B"/>
    <property type="match status" value="1"/>
</dbReference>
<dbReference type="SUPFAM" id="SSF56281">
    <property type="entry name" value="Metallo-hydrolase/oxidoreductase"/>
    <property type="match status" value="1"/>
</dbReference>
<reference evidence="3 4" key="1">
    <citation type="submission" date="2023-03" db="EMBL/GenBank/DDBJ databases">
        <title>Muricauda XX sp. nov. and Muricauda XXX sp. nov., two novel species isolated from Okinawa Trough.</title>
        <authorList>
            <person name="Cao W."/>
            <person name="Deng X."/>
        </authorList>
    </citation>
    <scope>NUCLEOTIDE SEQUENCE [LARGE SCALE GENOMIC DNA]</scope>
    <source>
        <strain evidence="3 4">81s02</strain>
    </source>
</reference>
<evidence type="ECO:0000313" key="4">
    <source>
        <dbReference type="Proteomes" id="UP001217083"/>
    </source>
</evidence>